<dbReference type="InParanoid" id="A0A0C3E864"/>
<keyword evidence="2" id="KW-1185">Reference proteome</keyword>
<sequence>MAELEAISYYSGIPSCPTPWTKPRDEVEAYRQRKELRPVFGHKLNTVWKNLGPKVCDFLDAMRVSWTTVDVVRFANLVKDQKEVVSPVVLWIGVAPRALYREDAHTVAHNCLKLLEQFDITDVEVEIRESIYTRSAGPSLLEPVLNNDPTIDVRGPVTTALGLSIAAQNTPNAQGTGGLYLAEGGKSKNVLLLTARHVVFPPPHANDSNYVFKKFWTPRHNVLLLGTKAFSDLDKSIQIRIEEHRGMAGIYKRQILKSHASGSTEKQKVYQTLLVEADQAMGALLKLHDEVTTKWRQPSQRVIGHVVRSPPIAFSVGIEGFTQDYAIVELDMSKFKQAFRGNVIDLGTTIPRHTFMEMMYPRIDAPTTFKFPEDRLLKLRGIIQEPEILEPGTKVDHADDKCLLVIKSGAATGVTIGRATGIFSYIRSNPYDGTSWRSREWAIFAYDKNSGAFSAHGNSGAIIVDGCGRIGGLLTAGCGTMDTMDITYAMPFFLALEAHQER</sequence>
<name>A0A0C3E864_9AGAM</name>
<dbReference type="EMBL" id="KN822030">
    <property type="protein sequence ID" value="KIM64171.1"/>
    <property type="molecule type" value="Genomic_DNA"/>
</dbReference>
<accession>A0A0C3E864</accession>
<organism evidence="1 2">
    <name type="scientific">Scleroderma citrinum Foug A</name>
    <dbReference type="NCBI Taxonomy" id="1036808"/>
    <lineage>
        <taxon>Eukaryota</taxon>
        <taxon>Fungi</taxon>
        <taxon>Dikarya</taxon>
        <taxon>Basidiomycota</taxon>
        <taxon>Agaricomycotina</taxon>
        <taxon>Agaricomycetes</taxon>
        <taxon>Agaricomycetidae</taxon>
        <taxon>Boletales</taxon>
        <taxon>Sclerodermatineae</taxon>
        <taxon>Sclerodermataceae</taxon>
        <taxon>Scleroderma</taxon>
    </lineage>
</organism>
<protein>
    <submittedName>
        <fullName evidence="1">Uncharacterized protein</fullName>
    </submittedName>
</protein>
<dbReference type="OrthoDB" id="2643354at2759"/>
<evidence type="ECO:0000313" key="2">
    <source>
        <dbReference type="Proteomes" id="UP000053989"/>
    </source>
</evidence>
<proteinExistence type="predicted"/>
<reference evidence="1 2" key="1">
    <citation type="submission" date="2014-04" db="EMBL/GenBank/DDBJ databases">
        <authorList>
            <consortium name="DOE Joint Genome Institute"/>
            <person name="Kuo A."/>
            <person name="Kohler A."/>
            <person name="Nagy L.G."/>
            <person name="Floudas D."/>
            <person name="Copeland A."/>
            <person name="Barry K.W."/>
            <person name="Cichocki N."/>
            <person name="Veneault-Fourrey C."/>
            <person name="LaButti K."/>
            <person name="Lindquist E.A."/>
            <person name="Lipzen A."/>
            <person name="Lundell T."/>
            <person name="Morin E."/>
            <person name="Murat C."/>
            <person name="Sun H."/>
            <person name="Tunlid A."/>
            <person name="Henrissat B."/>
            <person name="Grigoriev I.V."/>
            <person name="Hibbett D.S."/>
            <person name="Martin F."/>
            <person name="Nordberg H.P."/>
            <person name="Cantor M.N."/>
            <person name="Hua S.X."/>
        </authorList>
    </citation>
    <scope>NUCLEOTIDE SEQUENCE [LARGE SCALE GENOMIC DNA]</scope>
    <source>
        <strain evidence="1 2">Foug A</strain>
    </source>
</reference>
<dbReference type="Proteomes" id="UP000053989">
    <property type="component" value="Unassembled WGS sequence"/>
</dbReference>
<gene>
    <name evidence="1" type="ORF">SCLCIDRAFT_15358</name>
</gene>
<dbReference type="HOGENOM" id="CLU_024804_0_0_1"/>
<dbReference type="AlphaFoldDB" id="A0A0C3E864"/>
<evidence type="ECO:0000313" key="1">
    <source>
        <dbReference type="EMBL" id="KIM64171.1"/>
    </source>
</evidence>
<reference evidence="2" key="2">
    <citation type="submission" date="2015-01" db="EMBL/GenBank/DDBJ databases">
        <title>Evolutionary Origins and Diversification of the Mycorrhizal Mutualists.</title>
        <authorList>
            <consortium name="DOE Joint Genome Institute"/>
            <consortium name="Mycorrhizal Genomics Consortium"/>
            <person name="Kohler A."/>
            <person name="Kuo A."/>
            <person name="Nagy L.G."/>
            <person name="Floudas D."/>
            <person name="Copeland A."/>
            <person name="Barry K.W."/>
            <person name="Cichocki N."/>
            <person name="Veneault-Fourrey C."/>
            <person name="LaButti K."/>
            <person name="Lindquist E.A."/>
            <person name="Lipzen A."/>
            <person name="Lundell T."/>
            <person name="Morin E."/>
            <person name="Murat C."/>
            <person name="Riley R."/>
            <person name="Ohm R."/>
            <person name="Sun H."/>
            <person name="Tunlid A."/>
            <person name="Henrissat B."/>
            <person name="Grigoriev I.V."/>
            <person name="Hibbett D.S."/>
            <person name="Martin F."/>
        </authorList>
    </citation>
    <scope>NUCLEOTIDE SEQUENCE [LARGE SCALE GENOMIC DNA]</scope>
    <source>
        <strain evidence="2">Foug A</strain>
    </source>
</reference>